<evidence type="ECO:0000256" key="2">
    <source>
        <dbReference type="SAM" id="SignalP"/>
    </source>
</evidence>
<reference evidence="5 6" key="1">
    <citation type="journal article" date="2020" name="Phytopathology">
        <title>Genome Sequence Resources of Colletotrichum truncatum, C. plurivorum, C. musicola, and C. sojae: Four Species Pathogenic to Soybean (Glycine max).</title>
        <authorList>
            <person name="Rogerio F."/>
            <person name="Boufleur T.R."/>
            <person name="Ciampi-Guillardi M."/>
            <person name="Sukno S.A."/>
            <person name="Thon M.R."/>
            <person name="Massola Junior N.S."/>
            <person name="Baroncelli R."/>
        </authorList>
    </citation>
    <scope>NUCLEOTIDE SEQUENCE [LARGE SCALE GENOMIC DNA]</scope>
    <source>
        <strain evidence="5 6">LFN0009</strain>
    </source>
</reference>
<dbReference type="Gene3D" id="3.40.710.10">
    <property type="entry name" value="DD-peptidase/beta-lactamase superfamily"/>
    <property type="match status" value="1"/>
</dbReference>
<protein>
    <submittedName>
        <fullName evidence="5">Beta-lactamase family protein</fullName>
    </submittedName>
</protein>
<evidence type="ECO:0000259" key="4">
    <source>
        <dbReference type="Pfam" id="PF26335"/>
    </source>
</evidence>
<comment type="similarity">
    <text evidence="1">Belongs to the beta-lactamase family.</text>
</comment>
<proteinExistence type="inferred from homology"/>
<sequence length="595" mass="63947">MILLQALTYIFPLALAALDCRPDGPVVPRPSGLAGSDVFRAAAASFENTMARALSGDIRAGWAVDNTSLSVAVVSVSQESPSKPLWEYHHLADNNKEGTGNLTKDSQYLIGSVTKVFSDLVLLKSGLGLDSPITQYFPQLGNNSSLIPWGNVSLRALGSHLSGAPSNYGFSEYYLLKDYFEALGFPSLDDSSFPPCGVAGLNDACTRDELLAGMLVSNPTTLTMTRPAYSNIAFSLFILAVEEATGKNYTQLIRELISEPLGLKNTFPSPGDTQNALVPPVENSWGSDYGINAPGGGLVSSLSDLSALAHGILSRSIISPTKTRQWLKPHSFAGSPYSFVGLPWEIYRPPNLVPEHPHTVTIYAKSGGAYGYRSQLAILDEYGIAFVVLSAGDMTAVPYIYDAVLATFVPAVDTVARQQAENLTGTFTSHPGSEDNGPCLNVTITQDADSLVLSSVSRNGSDMLSALAQIWNLTVGSQLTPISPIFRIFPTEDTVQGSMNGVPVVRESWRLWLSPVYGNGSDLPGKGLGSHDCISWTLNDWIHYGTEPVDRLVFVRDSRTMELLGVELPFLRSGLLGMDEPRGQSGRVGCRLHHG</sequence>
<dbReference type="EMBL" id="WIGN01000235">
    <property type="protein sequence ID" value="KAF6803530.1"/>
    <property type="molecule type" value="Genomic_DNA"/>
</dbReference>
<evidence type="ECO:0000256" key="1">
    <source>
        <dbReference type="ARBA" id="ARBA00038473"/>
    </source>
</evidence>
<feature type="domain" description="Beta-lactamase-related" evidence="3">
    <location>
        <begin position="95"/>
        <end position="402"/>
    </location>
</feature>
<name>A0A8H6IZ94_9PEZI</name>
<keyword evidence="6" id="KW-1185">Reference proteome</keyword>
<feature type="domain" description="Beta-lactamase-like ARB-00930-like C-terminal" evidence="4">
    <location>
        <begin position="416"/>
        <end position="576"/>
    </location>
</feature>
<evidence type="ECO:0000313" key="5">
    <source>
        <dbReference type="EMBL" id="KAF6803530.1"/>
    </source>
</evidence>
<gene>
    <name evidence="5" type="ORF">CSOJ01_10829</name>
</gene>
<dbReference type="InterPro" id="IPR051478">
    <property type="entry name" value="Beta-lactamase-like_AB/R"/>
</dbReference>
<dbReference type="PANTHER" id="PTHR22935:SF95">
    <property type="entry name" value="BETA-LACTAMASE-LIKE 1-RELATED"/>
    <property type="match status" value="1"/>
</dbReference>
<dbReference type="Pfam" id="PF26335">
    <property type="entry name" value="ARB_00930_C"/>
    <property type="match status" value="1"/>
</dbReference>
<dbReference type="Pfam" id="PF00144">
    <property type="entry name" value="Beta-lactamase"/>
    <property type="match status" value="1"/>
</dbReference>
<dbReference type="Proteomes" id="UP000652219">
    <property type="component" value="Unassembled WGS sequence"/>
</dbReference>
<evidence type="ECO:0000259" key="3">
    <source>
        <dbReference type="Pfam" id="PF00144"/>
    </source>
</evidence>
<dbReference type="PANTHER" id="PTHR22935">
    <property type="entry name" value="PENICILLIN-BINDING PROTEIN"/>
    <property type="match status" value="1"/>
</dbReference>
<dbReference type="InterPro" id="IPR058664">
    <property type="entry name" value="ARB_00930-like_C"/>
</dbReference>
<dbReference type="InterPro" id="IPR012338">
    <property type="entry name" value="Beta-lactam/transpept-like"/>
</dbReference>
<dbReference type="SUPFAM" id="SSF56601">
    <property type="entry name" value="beta-lactamase/transpeptidase-like"/>
    <property type="match status" value="1"/>
</dbReference>
<comment type="caution">
    <text evidence="5">The sequence shown here is derived from an EMBL/GenBank/DDBJ whole genome shotgun (WGS) entry which is preliminary data.</text>
</comment>
<evidence type="ECO:0000313" key="6">
    <source>
        <dbReference type="Proteomes" id="UP000652219"/>
    </source>
</evidence>
<keyword evidence="2" id="KW-0732">Signal</keyword>
<feature type="chain" id="PRO_5034457825" evidence="2">
    <location>
        <begin position="17"/>
        <end position="595"/>
    </location>
</feature>
<dbReference type="AlphaFoldDB" id="A0A8H6IZ94"/>
<accession>A0A8H6IZ94</accession>
<organism evidence="5 6">
    <name type="scientific">Colletotrichum sojae</name>
    <dbReference type="NCBI Taxonomy" id="2175907"/>
    <lineage>
        <taxon>Eukaryota</taxon>
        <taxon>Fungi</taxon>
        <taxon>Dikarya</taxon>
        <taxon>Ascomycota</taxon>
        <taxon>Pezizomycotina</taxon>
        <taxon>Sordariomycetes</taxon>
        <taxon>Hypocreomycetidae</taxon>
        <taxon>Glomerellales</taxon>
        <taxon>Glomerellaceae</taxon>
        <taxon>Colletotrichum</taxon>
        <taxon>Colletotrichum orchidearum species complex</taxon>
    </lineage>
</organism>
<dbReference type="InterPro" id="IPR001466">
    <property type="entry name" value="Beta-lactam-related"/>
</dbReference>
<feature type="signal peptide" evidence="2">
    <location>
        <begin position="1"/>
        <end position="16"/>
    </location>
</feature>